<dbReference type="KEGG" id="dmu:Desmu_0568"/>
<dbReference type="RefSeq" id="WP_013562099.1">
    <property type="nucleotide sequence ID" value="NC_014961.1"/>
</dbReference>
<evidence type="ECO:0000313" key="1">
    <source>
        <dbReference type="EMBL" id="ADV64877.1"/>
    </source>
</evidence>
<dbReference type="AlphaFoldDB" id="E8R8Q1"/>
<dbReference type="SUPFAM" id="SSF46785">
    <property type="entry name" value="Winged helix' DNA-binding domain"/>
    <property type="match status" value="1"/>
</dbReference>
<dbReference type="eggNOG" id="arCOG01434">
    <property type="taxonomic scope" value="Archaea"/>
</dbReference>
<organism evidence="1 2">
    <name type="scientific">Desulfurococcus mucosus (strain ATCC 35584 / DSM 2162 / JCM 9187 / O7/1)</name>
    <dbReference type="NCBI Taxonomy" id="765177"/>
    <lineage>
        <taxon>Archaea</taxon>
        <taxon>Thermoproteota</taxon>
        <taxon>Thermoprotei</taxon>
        <taxon>Desulfurococcales</taxon>
        <taxon>Desulfurococcaceae</taxon>
        <taxon>Desulfurococcus</taxon>
    </lineage>
</organism>
<dbReference type="EMBL" id="CP002363">
    <property type="protein sequence ID" value="ADV64877.1"/>
    <property type="molecule type" value="Genomic_DNA"/>
</dbReference>
<dbReference type="InterPro" id="IPR036390">
    <property type="entry name" value="WH_DNA-bd_sf"/>
</dbReference>
<dbReference type="Proteomes" id="UP000001068">
    <property type="component" value="Chromosome"/>
</dbReference>
<reference evidence="2" key="1">
    <citation type="submission" date="2010-11" db="EMBL/GenBank/DDBJ databases">
        <title>The complete genome of Desulfurococcus mucosus DSM 2162.</title>
        <authorList>
            <consortium name="US DOE Joint Genome Institute (JGI-PGF)"/>
            <person name="Lucas S."/>
            <person name="Copeland A."/>
            <person name="Lapidus A."/>
            <person name="Bruce D."/>
            <person name="Goodwin L."/>
            <person name="Pitluck S."/>
            <person name="Kyrpides N."/>
            <person name="Mavromatis K."/>
            <person name="Pagani I."/>
            <person name="Ivanova N."/>
            <person name="Ovchinnikova G."/>
            <person name="Chertkov O."/>
            <person name="Held B."/>
            <person name="Brettin T."/>
            <person name="Detter J.C."/>
            <person name="Tapia R."/>
            <person name="Han C."/>
            <person name="Land M."/>
            <person name="Hauser L."/>
            <person name="Markowitz V."/>
            <person name="Cheng J.-F."/>
            <person name="Hugenholtz P."/>
            <person name="Woyke T."/>
            <person name="Wu D."/>
            <person name="Wirth R."/>
            <person name="Bilek Y."/>
            <person name="Hader T."/>
            <person name="Klenk H.-P."/>
            <person name="Eisen J.A."/>
        </authorList>
    </citation>
    <scope>NUCLEOTIDE SEQUENCE [LARGE SCALE GENOMIC DNA]</scope>
    <source>
        <strain evidence="2">ATCC 35584 / DSM 2162 / JCM 9187 / O7/1</strain>
    </source>
</reference>
<name>E8R8Q1_DESM0</name>
<proteinExistence type="predicted"/>
<dbReference type="OrthoDB" id="6371at2157"/>
<protein>
    <submittedName>
        <fullName evidence="1">Pyridoxal-5'-phosphate-dependent protein beta subunit</fullName>
    </submittedName>
</protein>
<accession>E8R8Q1</accession>
<sequence length="381" mass="41862">MNQGTGLFSHCLKCGARSSGIHLKCPVCGGVTILEYEEASPTVDRSEASIWRYKGLLPGFPRRVSMGEGLTPLRTVDGVIVKNERKNPTGSYSDRASSVIASYIASTGWRGVLRVEYVEDFAYSLAYYTRGLVNGRILVEDPLNADADELVKAHKLGFGIEVCNSSEADLPYINPLTIEGLKTILLEIHERRLNVENIVVPVETGTLAFSLCKALRELGEMGMHPGYIVVGATLKGWGKPWLLNHCKDSIRVEEVEPAEAVESLLKLSRMGLRTKLVSALAYAVARSMGGSIAVITIGEKQVRQRRSVSGLGMEILGILEKHGDLTAYEVWRMLGKYSLRGVYKALRSLEELGLICVKHVVKGVGRKVKTYSVCEDTYIVE</sequence>
<dbReference type="STRING" id="765177.Desmu_0568"/>
<dbReference type="HOGENOM" id="CLU_028142_4_0_2"/>
<keyword evidence="2" id="KW-1185">Reference proteome</keyword>
<gene>
    <name evidence="1" type="ordered locus">Desmu_0568</name>
</gene>
<dbReference type="SUPFAM" id="SSF53686">
    <property type="entry name" value="Tryptophan synthase beta subunit-like PLP-dependent enzymes"/>
    <property type="match status" value="1"/>
</dbReference>
<dbReference type="Gene3D" id="3.40.50.1100">
    <property type="match status" value="2"/>
</dbReference>
<dbReference type="InterPro" id="IPR036052">
    <property type="entry name" value="TrpB-like_PALP_sf"/>
</dbReference>
<evidence type="ECO:0000313" key="2">
    <source>
        <dbReference type="Proteomes" id="UP000001068"/>
    </source>
</evidence>
<dbReference type="GeneID" id="10153261"/>
<reference evidence="1 2" key="2">
    <citation type="journal article" date="2011" name="Stand. Genomic Sci.">
        <title>Complete genome sequence of Desulfurococcus mucosus type strain (O7/1).</title>
        <authorList>
            <person name="Wirth R."/>
            <person name="Chertkov O."/>
            <person name="Held B."/>
            <person name="Lapidus A."/>
            <person name="Nolan M."/>
            <person name="Lucas S."/>
            <person name="Hammon N."/>
            <person name="Deshpande S."/>
            <person name="Cheng J.F."/>
            <person name="Tapia R."/>
            <person name="Han C."/>
            <person name="Goodwin L."/>
            <person name="Pitluck S."/>
            <person name="Liolios K."/>
            <person name="Ioanna P."/>
            <person name="Ivanova N."/>
            <person name="Mavromatis K."/>
            <person name="Mikhailova N."/>
            <person name="Pati A."/>
            <person name="Chen A."/>
            <person name="Palaniappan K."/>
            <person name="Land M."/>
            <person name="Hauser L."/>
            <person name="Chang Y.J."/>
            <person name="Jeffries C.D."/>
            <person name="Bilek Y."/>
            <person name="Hader T."/>
            <person name="Rohde M."/>
            <person name="Spring S."/>
            <person name="Sikorski J."/>
            <person name="Goker M."/>
            <person name="Woyke T."/>
            <person name="Bristow J."/>
            <person name="Eisen J.A."/>
            <person name="Markowitz V."/>
            <person name="Hugenholtz P."/>
            <person name="Kyrpides N.C."/>
            <person name="Klenk H.P."/>
        </authorList>
    </citation>
    <scope>NUCLEOTIDE SEQUENCE [LARGE SCALE GENOMIC DNA]</scope>
    <source>
        <strain evidence="2">ATCC 35584 / DSM 2162 / JCM 9187 / O7/1</strain>
    </source>
</reference>